<keyword evidence="4" id="KW-0337">GPI-anchor biosynthesis</keyword>
<dbReference type="PANTHER" id="PTHR12886">
    <property type="entry name" value="PIG-M MANNOSYLTRANSFERASE"/>
    <property type="match status" value="1"/>
</dbReference>
<dbReference type="Proteomes" id="UP000553632">
    <property type="component" value="Unassembled WGS sequence"/>
</dbReference>
<evidence type="ECO:0000256" key="1">
    <source>
        <dbReference type="ARBA" id="ARBA00004477"/>
    </source>
</evidence>
<name>A0A7J6UMT5_PEROL</name>
<reference evidence="13 14" key="1">
    <citation type="submission" date="2020-04" db="EMBL/GenBank/DDBJ databases">
        <title>Perkinsus olseni comparative genomics.</title>
        <authorList>
            <person name="Bogema D.R."/>
        </authorList>
    </citation>
    <scope>NUCLEOTIDE SEQUENCE [LARGE SCALE GENOMIC DNA]</scope>
    <source>
        <strain evidence="13 14">ATCC PRA-207</strain>
    </source>
</reference>
<gene>
    <name evidence="13" type="ORF">FOZ63_019489</name>
</gene>
<proteinExistence type="inferred from homology"/>
<keyword evidence="5" id="KW-0328">Glycosyltransferase</keyword>
<keyword evidence="8" id="KW-0256">Endoplasmic reticulum</keyword>
<accession>A0A7J6UMT5</accession>
<evidence type="ECO:0000256" key="7">
    <source>
        <dbReference type="ARBA" id="ARBA00022692"/>
    </source>
</evidence>
<dbReference type="AlphaFoldDB" id="A0A7J6UMT5"/>
<comment type="subcellular location">
    <subcellularLocation>
        <location evidence="1">Endoplasmic reticulum membrane</location>
        <topology evidence="1">Multi-pass membrane protein</topology>
    </subcellularLocation>
</comment>
<feature type="non-terminal residue" evidence="13">
    <location>
        <position position="1"/>
    </location>
</feature>
<keyword evidence="10 12" id="KW-0472">Membrane</keyword>
<dbReference type="GO" id="GO:1990529">
    <property type="term" value="C:glycosylphosphatidylinositol-mannosyltransferase I complex"/>
    <property type="evidence" value="ECO:0007669"/>
    <property type="project" value="TreeGrafter"/>
</dbReference>
<dbReference type="GO" id="GO:0005789">
    <property type="term" value="C:endoplasmic reticulum membrane"/>
    <property type="evidence" value="ECO:0007669"/>
    <property type="project" value="UniProtKB-SubCell"/>
</dbReference>
<keyword evidence="7 12" id="KW-0812">Transmembrane</keyword>
<protein>
    <recommendedName>
        <fullName evidence="11">GPI mannosyltransferase I</fullName>
    </recommendedName>
</protein>
<comment type="pathway">
    <text evidence="2">Glycolipid biosynthesis; glycosylphosphatidylinositol-anchor biosynthesis.</text>
</comment>
<evidence type="ECO:0000256" key="10">
    <source>
        <dbReference type="ARBA" id="ARBA00023136"/>
    </source>
</evidence>
<evidence type="ECO:0000256" key="9">
    <source>
        <dbReference type="ARBA" id="ARBA00022989"/>
    </source>
</evidence>
<evidence type="ECO:0000256" key="12">
    <source>
        <dbReference type="SAM" id="Phobius"/>
    </source>
</evidence>
<keyword evidence="9 12" id="KW-1133">Transmembrane helix</keyword>
<dbReference type="PANTHER" id="PTHR12886:SF0">
    <property type="entry name" value="GPI MANNOSYLTRANSFERASE 1"/>
    <property type="match status" value="1"/>
</dbReference>
<dbReference type="EMBL" id="JABANO010001186">
    <property type="protein sequence ID" value="KAF4758620.1"/>
    <property type="molecule type" value="Genomic_DNA"/>
</dbReference>
<evidence type="ECO:0000256" key="2">
    <source>
        <dbReference type="ARBA" id="ARBA00004687"/>
    </source>
</evidence>
<evidence type="ECO:0000313" key="14">
    <source>
        <dbReference type="Proteomes" id="UP000553632"/>
    </source>
</evidence>
<comment type="caution">
    <text evidence="13">The sequence shown here is derived from an EMBL/GenBank/DDBJ whole genome shotgun (WGS) entry which is preliminary data.</text>
</comment>
<keyword evidence="14" id="KW-1185">Reference proteome</keyword>
<evidence type="ECO:0000256" key="6">
    <source>
        <dbReference type="ARBA" id="ARBA00022679"/>
    </source>
</evidence>
<feature type="non-terminal residue" evidence="13">
    <location>
        <position position="162"/>
    </location>
</feature>
<dbReference type="GO" id="GO:0051751">
    <property type="term" value="F:alpha-1,4-mannosyltransferase activity"/>
    <property type="evidence" value="ECO:0007669"/>
    <property type="project" value="InterPro"/>
</dbReference>
<comment type="similarity">
    <text evidence="3">Belongs to the PIGM family.</text>
</comment>
<dbReference type="GO" id="GO:0004376">
    <property type="term" value="F:GPI mannosyltransferase activity"/>
    <property type="evidence" value="ECO:0007669"/>
    <property type="project" value="InterPro"/>
</dbReference>
<evidence type="ECO:0000313" key="13">
    <source>
        <dbReference type="EMBL" id="KAF4758620.1"/>
    </source>
</evidence>
<keyword evidence="6" id="KW-0808">Transferase</keyword>
<sequence>NSVPLGRLGDYPSPATRMAPAANMVYSAPPAGGANPPVPYGAAPQQPLPAAPQLPQKPGDPFASLNPFANGGGLGYGARPSQFLTVLFSLATYRVQWAKGDEDKYCRLLRMLNEALSDFRFVAVLSAVIHVCLILYGHWQDTHLRVKYTDIDYMVYTDAARA</sequence>
<evidence type="ECO:0000256" key="11">
    <source>
        <dbReference type="ARBA" id="ARBA00032997"/>
    </source>
</evidence>
<dbReference type="InterPro" id="IPR007704">
    <property type="entry name" value="PIG-M"/>
</dbReference>
<evidence type="ECO:0000256" key="4">
    <source>
        <dbReference type="ARBA" id="ARBA00022502"/>
    </source>
</evidence>
<organism evidence="13 14">
    <name type="scientific">Perkinsus olseni</name>
    <name type="common">Perkinsus atlanticus</name>
    <dbReference type="NCBI Taxonomy" id="32597"/>
    <lineage>
        <taxon>Eukaryota</taxon>
        <taxon>Sar</taxon>
        <taxon>Alveolata</taxon>
        <taxon>Perkinsozoa</taxon>
        <taxon>Perkinsea</taxon>
        <taxon>Perkinsida</taxon>
        <taxon>Perkinsidae</taxon>
        <taxon>Perkinsus</taxon>
    </lineage>
</organism>
<dbReference type="GO" id="GO:0006506">
    <property type="term" value="P:GPI anchor biosynthetic process"/>
    <property type="evidence" value="ECO:0007669"/>
    <property type="project" value="UniProtKB-KW"/>
</dbReference>
<evidence type="ECO:0000256" key="3">
    <source>
        <dbReference type="ARBA" id="ARBA00011071"/>
    </source>
</evidence>
<evidence type="ECO:0000256" key="8">
    <source>
        <dbReference type="ARBA" id="ARBA00022824"/>
    </source>
</evidence>
<evidence type="ECO:0000256" key="5">
    <source>
        <dbReference type="ARBA" id="ARBA00022676"/>
    </source>
</evidence>
<feature type="transmembrane region" description="Helical" evidence="12">
    <location>
        <begin position="119"/>
        <end position="139"/>
    </location>
</feature>